<protein>
    <submittedName>
        <fullName evidence="1">Uncharacterized protein</fullName>
    </submittedName>
</protein>
<evidence type="ECO:0000313" key="1">
    <source>
        <dbReference type="EMBL" id="JAH62846.1"/>
    </source>
</evidence>
<name>A0A0E9UAI9_ANGAN</name>
<reference evidence="1" key="1">
    <citation type="submission" date="2014-11" db="EMBL/GenBank/DDBJ databases">
        <authorList>
            <person name="Amaro Gonzalez C."/>
        </authorList>
    </citation>
    <scope>NUCLEOTIDE SEQUENCE</scope>
</reference>
<dbReference type="EMBL" id="GBXM01045731">
    <property type="protein sequence ID" value="JAH62846.1"/>
    <property type="molecule type" value="Transcribed_RNA"/>
</dbReference>
<organism evidence="1">
    <name type="scientific">Anguilla anguilla</name>
    <name type="common">European freshwater eel</name>
    <name type="synonym">Muraena anguilla</name>
    <dbReference type="NCBI Taxonomy" id="7936"/>
    <lineage>
        <taxon>Eukaryota</taxon>
        <taxon>Metazoa</taxon>
        <taxon>Chordata</taxon>
        <taxon>Craniata</taxon>
        <taxon>Vertebrata</taxon>
        <taxon>Euteleostomi</taxon>
        <taxon>Actinopterygii</taxon>
        <taxon>Neopterygii</taxon>
        <taxon>Teleostei</taxon>
        <taxon>Anguilliformes</taxon>
        <taxon>Anguillidae</taxon>
        <taxon>Anguilla</taxon>
    </lineage>
</organism>
<sequence>MRRAVICSCWDKYKKSIGNRTLKIVRRK</sequence>
<reference evidence="1" key="2">
    <citation type="journal article" date="2015" name="Fish Shellfish Immunol.">
        <title>Early steps in the European eel (Anguilla anguilla)-Vibrio vulnificus interaction in the gills: Role of the RtxA13 toxin.</title>
        <authorList>
            <person name="Callol A."/>
            <person name="Pajuelo D."/>
            <person name="Ebbesson L."/>
            <person name="Teles M."/>
            <person name="MacKenzie S."/>
            <person name="Amaro C."/>
        </authorList>
    </citation>
    <scope>NUCLEOTIDE SEQUENCE</scope>
</reference>
<dbReference type="AlphaFoldDB" id="A0A0E9UAI9"/>
<proteinExistence type="predicted"/>
<accession>A0A0E9UAI9</accession>